<gene>
    <name evidence="1" type="ORF">N0B31_03410</name>
</gene>
<dbReference type="Pfam" id="PF00480">
    <property type="entry name" value="ROK"/>
    <property type="match status" value="1"/>
</dbReference>
<protein>
    <submittedName>
        <fullName evidence="1">ROK family protein</fullName>
    </submittedName>
</protein>
<dbReference type="Proteomes" id="UP001057580">
    <property type="component" value="Chromosome"/>
</dbReference>
<evidence type="ECO:0000313" key="1">
    <source>
        <dbReference type="EMBL" id="UWM55338.1"/>
    </source>
</evidence>
<dbReference type="SUPFAM" id="SSF53067">
    <property type="entry name" value="Actin-like ATPase domain"/>
    <property type="match status" value="1"/>
</dbReference>
<dbReference type="GO" id="GO:0008761">
    <property type="term" value="F:UDP-N-acetylglucosamine 2-epimerase activity"/>
    <property type="evidence" value="ECO:0007669"/>
    <property type="project" value="TreeGrafter"/>
</dbReference>
<dbReference type="InterPro" id="IPR043129">
    <property type="entry name" value="ATPase_NBD"/>
</dbReference>
<dbReference type="Gene3D" id="3.30.420.40">
    <property type="match status" value="2"/>
</dbReference>
<proteinExistence type="predicted"/>
<keyword evidence="2" id="KW-1185">Reference proteome</keyword>
<dbReference type="PANTHER" id="PTHR18964:SF149">
    <property type="entry name" value="BIFUNCTIONAL UDP-N-ACETYLGLUCOSAMINE 2-EPIMERASE_N-ACETYLMANNOSAMINE KINASE"/>
    <property type="match status" value="1"/>
</dbReference>
<organism evidence="1 2">
    <name type="scientific">Salinirubellus salinus</name>
    <dbReference type="NCBI Taxonomy" id="1364945"/>
    <lineage>
        <taxon>Archaea</taxon>
        <taxon>Methanobacteriati</taxon>
        <taxon>Methanobacteriota</taxon>
        <taxon>Stenosarchaea group</taxon>
        <taxon>Halobacteria</taxon>
        <taxon>Halobacteriales</taxon>
        <taxon>Natronomonadaceae</taxon>
        <taxon>Salinirubellus</taxon>
    </lineage>
</organism>
<dbReference type="GO" id="GO:0009384">
    <property type="term" value="F:N-acylmannosamine kinase activity"/>
    <property type="evidence" value="ECO:0007669"/>
    <property type="project" value="TreeGrafter"/>
</dbReference>
<reference evidence="1" key="1">
    <citation type="submission" date="2022-09" db="EMBL/GenBank/DDBJ databases">
        <title>Diverse halophilic archaea isolated from saline environments.</title>
        <authorList>
            <person name="Cui H.-L."/>
        </authorList>
    </citation>
    <scope>NUCLEOTIDE SEQUENCE</scope>
    <source>
        <strain evidence="1">ZS-35-S2</strain>
    </source>
</reference>
<dbReference type="EMBL" id="CP104003">
    <property type="protein sequence ID" value="UWM55338.1"/>
    <property type="molecule type" value="Genomic_DNA"/>
</dbReference>
<sequence>MTDARYAGIDVGATNTRAVVADASGSLVGRARRRTPQADGPTITEAIVWTLREACDDAALDPHALTAVGVGTLGPLDTDAGAVVGPPNLPADRFELVDPLVEATGAEVRLRNDAVAGVVGERRFTDAPENTVYLTLSSGVGAGACVDGNVLSGWQGNAAEMGHVVVDSEGTLTCGCGGAGHWEAYAGGENIPTYARHLHATEGLDTDLDLDSLDAAGVFAADERGDPLGEAVVDRLVRWNTHGVATLVHAFAPEVVSLGGAVALENSERVVDPVRERLPDLLATAPPTVRVTTLGEDVVVRGALALVLPGSDETR</sequence>
<evidence type="ECO:0000313" key="2">
    <source>
        <dbReference type="Proteomes" id="UP001057580"/>
    </source>
</evidence>
<dbReference type="KEGG" id="ssai:N0B31_03410"/>
<dbReference type="RefSeq" id="WP_260594433.1">
    <property type="nucleotide sequence ID" value="NZ_CP104003.1"/>
</dbReference>
<dbReference type="InterPro" id="IPR000600">
    <property type="entry name" value="ROK"/>
</dbReference>
<dbReference type="AlphaFoldDB" id="A0A9E7UBM1"/>
<dbReference type="GeneID" id="74941438"/>
<dbReference type="PANTHER" id="PTHR18964">
    <property type="entry name" value="ROK (REPRESSOR, ORF, KINASE) FAMILY"/>
    <property type="match status" value="1"/>
</dbReference>
<dbReference type="InterPro" id="IPR049874">
    <property type="entry name" value="ROK_cs"/>
</dbReference>
<name>A0A9E7UBM1_9EURY</name>
<dbReference type="PROSITE" id="PS01125">
    <property type="entry name" value="ROK"/>
    <property type="match status" value="1"/>
</dbReference>
<accession>A0A9E7UBM1</accession>